<comment type="caution">
    <text evidence="4">The sequence shown here is derived from an EMBL/GenBank/DDBJ whole genome shotgun (WGS) entry which is preliminary data.</text>
</comment>
<dbReference type="AlphaFoldDB" id="A0AAN7URX4"/>
<keyword evidence="5" id="KW-1185">Reference proteome</keyword>
<evidence type="ECO:0000256" key="2">
    <source>
        <dbReference type="ARBA" id="ARBA00023242"/>
    </source>
</evidence>
<evidence type="ECO:0000256" key="1">
    <source>
        <dbReference type="ARBA" id="ARBA00004123"/>
    </source>
</evidence>
<feature type="domain" description="ELYS-like" evidence="3">
    <location>
        <begin position="38"/>
        <end position="283"/>
    </location>
</feature>
<dbReference type="EMBL" id="JAWHQM010000015">
    <property type="protein sequence ID" value="KAK5630359.1"/>
    <property type="molecule type" value="Genomic_DNA"/>
</dbReference>
<dbReference type="GO" id="GO:0005634">
    <property type="term" value="C:nucleus"/>
    <property type="evidence" value="ECO:0007669"/>
    <property type="project" value="UniProtKB-SubCell"/>
</dbReference>
<dbReference type="Proteomes" id="UP001305414">
    <property type="component" value="Unassembled WGS sequence"/>
</dbReference>
<evidence type="ECO:0000313" key="4">
    <source>
        <dbReference type="EMBL" id="KAK5630359.1"/>
    </source>
</evidence>
<gene>
    <name evidence="4" type="ORF">RRF57_006074</name>
</gene>
<protein>
    <recommendedName>
        <fullName evidence="3">ELYS-like domain-containing protein</fullName>
    </recommendedName>
</protein>
<accession>A0AAN7URX4</accession>
<organism evidence="4 5">
    <name type="scientific">Xylaria bambusicola</name>
    <dbReference type="NCBI Taxonomy" id="326684"/>
    <lineage>
        <taxon>Eukaryota</taxon>
        <taxon>Fungi</taxon>
        <taxon>Dikarya</taxon>
        <taxon>Ascomycota</taxon>
        <taxon>Pezizomycotina</taxon>
        <taxon>Sordariomycetes</taxon>
        <taxon>Xylariomycetidae</taxon>
        <taxon>Xylariales</taxon>
        <taxon>Xylariaceae</taxon>
        <taxon>Xylaria</taxon>
    </lineage>
</organism>
<reference evidence="4 5" key="1">
    <citation type="submission" date="2023-10" db="EMBL/GenBank/DDBJ databases">
        <title>Draft genome sequence of Xylaria bambusicola isolate GMP-LS, the root and basal stem rot pathogen of sugarcane in Indonesia.</title>
        <authorList>
            <person name="Selvaraj P."/>
            <person name="Muralishankar V."/>
            <person name="Muruganantham S."/>
            <person name="Sp S."/>
            <person name="Haryani S."/>
            <person name="Lau K.J.X."/>
            <person name="Naqvi N.I."/>
        </authorList>
    </citation>
    <scope>NUCLEOTIDE SEQUENCE [LARGE SCALE GENOMIC DNA]</scope>
    <source>
        <strain evidence="4">GMP-LS</strain>
    </source>
</reference>
<evidence type="ECO:0000313" key="5">
    <source>
        <dbReference type="Proteomes" id="UP001305414"/>
    </source>
</evidence>
<comment type="subcellular location">
    <subcellularLocation>
        <location evidence="1">Nucleus</location>
    </subcellularLocation>
</comment>
<sequence length="330" mass="37118">MDDYLEFTRLFGGLDPFPYSRTVILSIESSRRSLDGALFIDRVLTALNLGQGKYKYIQPPARLPQQFTSLPCSIHPAVSHYPPKNKDALRQWHQLICSNNNNITLHHKLSIIYYILLDIGGRCGGADRAERFAKYASIPDRYQIFMKGLWLMDTRNFELALEHLTHPSLISDFADDIIIVLVHHAKDGDYSLPLAYYHTVQPSIRSSAALEALFDAAAQSSVMTAFEFSRSHADYMRRQLFQRLVLSVLGSGRGEEAAEKAFELTSLPLDADEEQWFRECLESGEAKRFKTAKDTLITRRIITGQTVGANEKGSWATVLEGVKTGSGGRV</sequence>
<dbReference type="Pfam" id="PF13934">
    <property type="entry name" value="ELYS"/>
    <property type="match status" value="1"/>
</dbReference>
<proteinExistence type="predicted"/>
<dbReference type="InterPro" id="IPR025151">
    <property type="entry name" value="ELYS_dom"/>
</dbReference>
<keyword evidence="2" id="KW-0539">Nucleus</keyword>
<evidence type="ECO:0000259" key="3">
    <source>
        <dbReference type="Pfam" id="PF13934"/>
    </source>
</evidence>
<name>A0AAN7URX4_9PEZI</name>